<dbReference type="PRINTS" id="PR00096">
    <property type="entry name" value="GATASE"/>
</dbReference>
<dbReference type="FunFam" id="3.40.50.620:FF:000001">
    <property type="entry name" value="GMP synthase [glutamine-hydrolyzing]"/>
    <property type="match status" value="1"/>
</dbReference>
<accession>A0A5B9QLR4</accession>
<evidence type="ECO:0000313" key="13">
    <source>
        <dbReference type="Proteomes" id="UP000325286"/>
    </source>
</evidence>
<dbReference type="InterPro" id="IPR022310">
    <property type="entry name" value="NAD/GMP_synthase"/>
</dbReference>
<dbReference type="NCBIfam" id="TIGR00888">
    <property type="entry name" value="guaA_Nterm"/>
    <property type="match status" value="1"/>
</dbReference>
<dbReference type="EC" id="6.3.5.2" evidence="9"/>
<evidence type="ECO:0000256" key="7">
    <source>
        <dbReference type="ARBA" id="ARBA00022840"/>
    </source>
</evidence>
<dbReference type="GO" id="GO:0005524">
    <property type="term" value="F:ATP binding"/>
    <property type="evidence" value="ECO:0007669"/>
    <property type="project" value="UniProtKB-UniRule"/>
</dbReference>
<dbReference type="InterPro" id="IPR025777">
    <property type="entry name" value="GMPS_ATP_PPase_dom"/>
</dbReference>
<keyword evidence="4 9" id="KW-0547">Nucleotide-binding</keyword>
<reference evidence="12 13" key="1">
    <citation type="submission" date="2019-08" db="EMBL/GenBank/DDBJ databases">
        <title>Deep-cultivation of Planctomycetes and their phenomic and genomic characterization uncovers novel biology.</title>
        <authorList>
            <person name="Wiegand S."/>
            <person name="Jogler M."/>
            <person name="Boedeker C."/>
            <person name="Pinto D."/>
            <person name="Vollmers J."/>
            <person name="Rivas-Marin E."/>
            <person name="Kohn T."/>
            <person name="Peeters S.H."/>
            <person name="Heuer A."/>
            <person name="Rast P."/>
            <person name="Oberbeckmann S."/>
            <person name="Bunk B."/>
            <person name="Jeske O."/>
            <person name="Meyerdierks A."/>
            <person name="Storesund J.E."/>
            <person name="Kallscheuer N."/>
            <person name="Luecker S."/>
            <person name="Lage O.M."/>
            <person name="Pohl T."/>
            <person name="Merkel B.J."/>
            <person name="Hornburger P."/>
            <person name="Mueller R.-W."/>
            <person name="Bruemmer F."/>
            <person name="Labrenz M."/>
            <person name="Spormann A.M."/>
            <person name="Op den Camp H."/>
            <person name="Overmann J."/>
            <person name="Amann R."/>
            <person name="Jetten M.S.M."/>
            <person name="Mascher T."/>
            <person name="Medema M.H."/>
            <person name="Devos D.P."/>
            <person name="Kaster A.-K."/>
            <person name="Ovreas L."/>
            <person name="Rohde M."/>
            <person name="Galperin M.Y."/>
            <person name="Jogler C."/>
        </authorList>
    </citation>
    <scope>NUCLEOTIDE SEQUENCE [LARGE SCALE GENOMIC DNA]</scope>
    <source>
        <strain evidence="12 13">UC8</strain>
    </source>
</reference>
<gene>
    <name evidence="9 12" type="primary">guaA</name>
    <name evidence="12" type="ORF">UC8_19610</name>
</gene>
<dbReference type="GO" id="GO:0005829">
    <property type="term" value="C:cytosol"/>
    <property type="evidence" value="ECO:0007669"/>
    <property type="project" value="TreeGrafter"/>
</dbReference>
<dbReference type="PANTHER" id="PTHR11922">
    <property type="entry name" value="GMP SYNTHASE-RELATED"/>
    <property type="match status" value="1"/>
</dbReference>
<dbReference type="PRINTS" id="PR00097">
    <property type="entry name" value="ANTSNTHASEII"/>
</dbReference>
<dbReference type="SUPFAM" id="SSF52317">
    <property type="entry name" value="Class I glutamine amidotransferase-like"/>
    <property type="match status" value="1"/>
</dbReference>
<dbReference type="PROSITE" id="PS51273">
    <property type="entry name" value="GATASE_TYPE_1"/>
    <property type="match status" value="1"/>
</dbReference>
<dbReference type="PROSITE" id="PS51553">
    <property type="entry name" value="GMPS_ATP_PPASE"/>
    <property type="match status" value="1"/>
</dbReference>
<evidence type="ECO:0000256" key="9">
    <source>
        <dbReference type="HAMAP-Rule" id="MF_00344"/>
    </source>
</evidence>
<dbReference type="InterPro" id="IPR029062">
    <property type="entry name" value="Class_I_gatase-like"/>
</dbReference>
<comment type="catalytic activity">
    <reaction evidence="9">
        <text>XMP + L-glutamine + ATP + H2O = GMP + L-glutamate + AMP + diphosphate + 2 H(+)</text>
        <dbReference type="Rhea" id="RHEA:11680"/>
        <dbReference type="ChEBI" id="CHEBI:15377"/>
        <dbReference type="ChEBI" id="CHEBI:15378"/>
        <dbReference type="ChEBI" id="CHEBI:29985"/>
        <dbReference type="ChEBI" id="CHEBI:30616"/>
        <dbReference type="ChEBI" id="CHEBI:33019"/>
        <dbReference type="ChEBI" id="CHEBI:57464"/>
        <dbReference type="ChEBI" id="CHEBI:58115"/>
        <dbReference type="ChEBI" id="CHEBI:58359"/>
        <dbReference type="ChEBI" id="CHEBI:456215"/>
        <dbReference type="EC" id="6.3.5.2"/>
    </reaction>
</comment>
<evidence type="ECO:0000256" key="2">
    <source>
        <dbReference type="ARBA" id="ARBA00005153"/>
    </source>
</evidence>
<dbReference type="Pfam" id="PF02540">
    <property type="entry name" value="NAD_synthase"/>
    <property type="match status" value="1"/>
</dbReference>
<dbReference type="OrthoDB" id="9802219at2"/>
<proteinExistence type="inferred from homology"/>
<dbReference type="KEGG" id="rul:UC8_19610"/>
<dbReference type="PANTHER" id="PTHR11922:SF2">
    <property type="entry name" value="GMP SYNTHASE [GLUTAMINE-HYDROLYZING]"/>
    <property type="match status" value="1"/>
</dbReference>
<keyword evidence="13" id="KW-1185">Reference proteome</keyword>
<dbReference type="Gene3D" id="3.40.50.880">
    <property type="match status" value="1"/>
</dbReference>
<evidence type="ECO:0000256" key="10">
    <source>
        <dbReference type="PROSITE-ProRule" id="PRU00886"/>
    </source>
</evidence>
<keyword evidence="5 9" id="KW-0332">GMP biosynthesis</keyword>
<keyword evidence="8 9" id="KW-0315">Glutamine amidotransferase</keyword>
<keyword evidence="6 9" id="KW-0658">Purine biosynthesis</keyword>
<evidence type="ECO:0000313" key="12">
    <source>
        <dbReference type="EMBL" id="QEG39958.1"/>
    </source>
</evidence>
<feature type="binding site" evidence="10">
    <location>
        <begin position="240"/>
        <end position="246"/>
    </location>
    <ligand>
        <name>ATP</name>
        <dbReference type="ChEBI" id="CHEBI:30616"/>
    </ligand>
</feature>
<evidence type="ECO:0000256" key="1">
    <source>
        <dbReference type="ARBA" id="ARBA00002332"/>
    </source>
</evidence>
<dbReference type="InterPro" id="IPR017926">
    <property type="entry name" value="GATASE"/>
</dbReference>
<dbReference type="FunFam" id="3.30.300.10:FF:000002">
    <property type="entry name" value="GMP synthase [glutamine-hydrolyzing]"/>
    <property type="match status" value="1"/>
</dbReference>
<evidence type="ECO:0000256" key="5">
    <source>
        <dbReference type="ARBA" id="ARBA00022749"/>
    </source>
</evidence>
<dbReference type="RefSeq" id="WP_068136414.1">
    <property type="nucleotide sequence ID" value="NZ_CP042914.1"/>
</dbReference>
<dbReference type="SUPFAM" id="SSF54810">
    <property type="entry name" value="GMP synthetase C-terminal dimerisation domain"/>
    <property type="match status" value="1"/>
</dbReference>
<dbReference type="Pfam" id="PF00117">
    <property type="entry name" value="GATase"/>
    <property type="match status" value="1"/>
</dbReference>
<dbReference type="NCBIfam" id="NF000848">
    <property type="entry name" value="PRK00074.1"/>
    <property type="match status" value="1"/>
</dbReference>
<dbReference type="Gene3D" id="3.40.50.620">
    <property type="entry name" value="HUPs"/>
    <property type="match status" value="1"/>
</dbReference>
<dbReference type="InterPro" id="IPR022955">
    <property type="entry name" value="GMP_synthase"/>
</dbReference>
<dbReference type="Gene3D" id="3.30.300.10">
    <property type="match status" value="1"/>
</dbReference>
<dbReference type="PRINTS" id="PR00099">
    <property type="entry name" value="CPSGATASE"/>
</dbReference>
<feature type="domain" description="GMPS ATP-PPase" evidence="11">
    <location>
        <begin position="213"/>
        <end position="405"/>
    </location>
</feature>
<protein>
    <recommendedName>
        <fullName evidence="9">GMP synthase [glutamine-hydrolyzing]</fullName>
        <ecNumber evidence="9">6.3.5.2</ecNumber>
    </recommendedName>
    <alternativeName>
        <fullName evidence="9">GMP synthetase</fullName>
    </alternativeName>
    <alternativeName>
        <fullName evidence="9">Glutamine amidotransferase</fullName>
    </alternativeName>
</protein>
<keyword evidence="7 9" id="KW-0067">ATP-binding</keyword>
<keyword evidence="3 9" id="KW-0436">Ligase</keyword>
<dbReference type="Proteomes" id="UP000325286">
    <property type="component" value="Chromosome"/>
</dbReference>
<name>A0A5B9QLR4_9BACT</name>
<dbReference type="EMBL" id="CP042914">
    <property type="protein sequence ID" value="QEG39958.1"/>
    <property type="molecule type" value="Genomic_DNA"/>
</dbReference>
<sequence length="530" mass="58434">MSQTTPTEIDQESAADAFTDECVLVLDFGSQYAQLIARRVREQNVYCRIVRHDLSAERIAELKPKGIILSGGPASVYEDGAPRCDPELFRLGIPVLGICYGMQLMCKALGGSVDHTPSREYGRARVAIQERRALFEGLPDAMDVWMSHGDQISGIGEAFQTMASTDTCPYAAIAHRELPVFGMQFHPEVTHTPLGSQVLHNFVIGVCGCEGTWHLGDFADALIEQIRKQVGSRRVICGLSGGVDSSVVAALLYKAIGPQLSCILIDNGLLRKDEQGAVITEFSNHFKADLRVVNAEQRFLETLKGISEPQEKRKRIGYAFIDCFQEEARSIEDAHFLAQGTLYPDVIESGAAKDGPAATIKLHHNVGGLPEKLGFELIEPLRDLFKDEVRRLGEELGLPEVLVWRHPFPGPGLAVRCLGEITREKLDVLREADEIVVNEIKAAGLYRQTSQAFAVLLPVQSVGVMGDARTYDNAVAIRSVNTDDFMTADWSRLPYDLLAKISTRIINEVKGVNRVCYDISSKPPATIEWE</sequence>
<dbReference type="NCBIfam" id="TIGR00884">
    <property type="entry name" value="guaA_Cterm"/>
    <property type="match status" value="1"/>
</dbReference>
<dbReference type="AlphaFoldDB" id="A0A5B9QLR4"/>
<dbReference type="GO" id="GO:0003921">
    <property type="term" value="F:GMP synthase activity"/>
    <property type="evidence" value="ECO:0007669"/>
    <property type="project" value="InterPro"/>
</dbReference>
<evidence type="ECO:0000256" key="3">
    <source>
        <dbReference type="ARBA" id="ARBA00022598"/>
    </source>
</evidence>
<organism evidence="12 13">
    <name type="scientific">Roseimaritima ulvae</name>
    <dbReference type="NCBI Taxonomy" id="980254"/>
    <lineage>
        <taxon>Bacteria</taxon>
        <taxon>Pseudomonadati</taxon>
        <taxon>Planctomycetota</taxon>
        <taxon>Planctomycetia</taxon>
        <taxon>Pirellulales</taxon>
        <taxon>Pirellulaceae</taxon>
        <taxon>Roseimaritima</taxon>
    </lineage>
</organism>
<dbReference type="HAMAP" id="MF_00344">
    <property type="entry name" value="GMP_synthase"/>
    <property type="match status" value="1"/>
</dbReference>
<dbReference type="CDD" id="cd01997">
    <property type="entry name" value="GMP_synthase_C"/>
    <property type="match status" value="1"/>
</dbReference>
<dbReference type="FunFam" id="3.40.50.880:FF:000001">
    <property type="entry name" value="GMP synthase [glutamine-hydrolyzing]"/>
    <property type="match status" value="1"/>
</dbReference>
<dbReference type="CDD" id="cd01742">
    <property type="entry name" value="GATase1_GMP_Synthase"/>
    <property type="match status" value="1"/>
</dbReference>
<dbReference type="InterPro" id="IPR014729">
    <property type="entry name" value="Rossmann-like_a/b/a_fold"/>
</dbReference>
<evidence type="ECO:0000256" key="8">
    <source>
        <dbReference type="ARBA" id="ARBA00022962"/>
    </source>
</evidence>
<dbReference type="Pfam" id="PF00958">
    <property type="entry name" value="GMP_synt_C"/>
    <property type="match status" value="1"/>
</dbReference>
<feature type="active site" evidence="9">
    <location>
        <position position="186"/>
    </location>
</feature>
<feature type="active site" description="Nucleophile" evidence="9">
    <location>
        <position position="99"/>
    </location>
</feature>
<dbReference type="InterPro" id="IPR004739">
    <property type="entry name" value="GMP_synth_GATase"/>
</dbReference>
<dbReference type="SUPFAM" id="SSF52402">
    <property type="entry name" value="Adenine nucleotide alpha hydrolases-like"/>
    <property type="match status" value="1"/>
</dbReference>
<evidence type="ECO:0000256" key="4">
    <source>
        <dbReference type="ARBA" id="ARBA00022741"/>
    </source>
</evidence>
<evidence type="ECO:0000256" key="6">
    <source>
        <dbReference type="ARBA" id="ARBA00022755"/>
    </source>
</evidence>
<comment type="function">
    <text evidence="1 9">Catalyzes the synthesis of GMP from XMP.</text>
</comment>
<dbReference type="UniPathway" id="UPA00189">
    <property type="reaction ID" value="UER00296"/>
</dbReference>
<feature type="active site" evidence="9">
    <location>
        <position position="188"/>
    </location>
</feature>
<comment type="subunit">
    <text evidence="9">Homodimer.</text>
</comment>
<evidence type="ECO:0000259" key="11">
    <source>
        <dbReference type="PROSITE" id="PS51553"/>
    </source>
</evidence>
<dbReference type="InterPro" id="IPR001674">
    <property type="entry name" value="GMP_synth_C"/>
</dbReference>
<comment type="pathway">
    <text evidence="2 9">Purine metabolism; GMP biosynthesis; GMP from XMP (L-Gln route): step 1/1.</text>
</comment>